<dbReference type="Pfam" id="PF14432">
    <property type="entry name" value="DYW_deaminase"/>
    <property type="match status" value="1"/>
</dbReference>
<gene>
    <name evidence="5" type="ORF">DH2020_027473</name>
</gene>
<dbReference type="Pfam" id="PF01535">
    <property type="entry name" value="PPR"/>
    <property type="match status" value="6"/>
</dbReference>
<feature type="domain" description="DYW" evidence="4">
    <location>
        <begin position="690"/>
        <end position="765"/>
    </location>
</feature>
<accession>A0ABR0VV16</accession>
<dbReference type="PROSITE" id="PS51375">
    <property type="entry name" value="PPR"/>
    <property type="match status" value="4"/>
</dbReference>
<protein>
    <recommendedName>
        <fullName evidence="4">DYW domain-containing protein</fullName>
    </recommendedName>
</protein>
<evidence type="ECO:0000256" key="3">
    <source>
        <dbReference type="PROSITE-ProRule" id="PRU00708"/>
    </source>
</evidence>
<dbReference type="InterPro" id="IPR011990">
    <property type="entry name" value="TPR-like_helical_dom_sf"/>
</dbReference>
<evidence type="ECO:0000256" key="2">
    <source>
        <dbReference type="ARBA" id="ARBA00022737"/>
    </source>
</evidence>
<feature type="repeat" description="PPR" evidence="3">
    <location>
        <begin position="396"/>
        <end position="430"/>
    </location>
</feature>
<keyword evidence="2" id="KW-0677">Repeat</keyword>
<reference evidence="5 6" key="1">
    <citation type="journal article" date="2021" name="Comput. Struct. Biotechnol. J.">
        <title>De novo genome assembly of the potent medicinal plant Rehmannia glutinosa using nanopore technology.</title>
        <authorList>
            <person name="Ma L."/>
            <person name="Dong C."/>
            <person name="Song C."/>
            <person name="Wang X."/>
            <person name="Zheng X."/>
            <person name="Niu Y."/>
            <person name="Chen S."/>
            <person name="Feng W."/>
        </authorList>
    </citation>
    <scope>NUCLEOTIDE SEQUENCE [LARGE SCALE GENOMIC DNA]</scope>
    <source>
        <strain evidence="5">DH-2019</strain>
    </source>
</reference>
<dbReference type="InterPro" id="IPR032867">
    <property type="entry name" value="DYW_dom"/>
</dbReference>
<dbReference type="Gene3D" id="1.25.40.10">
    <property type="entry name" value="Tetratricopeptide repeat domain"/>
    <property type="match status" value="4"/>
</dbReference>
<name>A0ABR0VV16_REHGL</name>
<dbReference type="Pfam" id="PF20430">
    <property type="entry name" value="Eplus_motif"/>
    <property type="match status" value="1"/>
</dbReference>
<dbReference type="PANTHER" id="PTHR47926">
    <property type="entry name" value="PENTATRICOPEPTIDE REPEAT-CONTAINING PROTEIN"/>
    <property type="match status" value="1"/>
</dbReference>
<dbReference type="Pfam" id="PF20431">
    <property type="entry name" value="E_motif"/>
    <property type="match status" value="1"/>
</dbReference>
<organism evidence="5 6">
    <name type="scientific">Rehmannia glutinosa</name>
    <name type="common">Chinese foxglove</name>
    <dbReference type="NCBI Taxonomy" id="99300"/>
    <lineage>
        <taxon>Eukaryota</taxon>
        <taxon>Viridiplantae</taxon>
        <taxon>Streptophyta</taxon>
        <taxon>Embryophyta</taxon>
        <taxon>Tracheophyta</taxon>
        <taxon>Spermatophyta</taxon>
        <taxon>Magnoliopsida</taxon>
        <taxon>eudicotyledons</taxon>
        <taxon>Gunneridae</taxon>
        <taxon>Pentapetalae</taxon>
        <taxon>asterids</taxon>
        <taxon>lamiids</taxon>
        <taxon>Lamiales</taxon>
        <taxon>Orobanchaceae</taxon>
        <taxon>Rehmannieae</taxon>
        <taxon>Rehmannia</taxon>
    </lineage>
</organism>
<dbReference type="InterPro" id="IPR046960">
    <property type="entry name" value="PPR_At4g14850-like_plant"/>
</dbReference>
<evidence type="ECO:0000259" key="4">
    <source>
        <dbReference type="Pfam" id="PF14432"/>
    </source>
</evidence>
<keyword evidence="6" id="KW-1185">Reference proteome</keyword>
<dbReference type="InterPro" id="IPR002885">
    <property type="entry name" value="PPR_rpt"/>
</dbReference>
<sequence length="834" mass="93456">MWYFGENKIKTQLQNCHCPPPSYFPPPLVSTGGLPPPVAPYAAGISLQPLGALCASVRFSPLITLWHQRCQSPTSKFAFFSSAAAAFNRISVEENVHNFNETCSRLKKDMTRDCAGEVLSLFSRMHDNSIPLHDGAVANILRACTGAKVDFHFVEQIHAKIIRFGFCTSPHFCNPLIDFYLKNEFVDSAIQTFKSMGTGDSVTWVAMISGLSQNCREVEAILLYREMRNVGIKFTYNTLISGFAMRGLTEKSVQLFEKMQSESLKPDGCAYRHVYAKHGKLETALKIFRRLNEDDIVSWTAMISGYTQHDMFSEALKLFEEMQERGIRSDNIGLASIVSACAGIQALSQGRQIHSQSIVSGYSSDISIGNALVCLYARCGCVMEAHLLFEKINPRDNVSWNGLISGFAQSGMSEEALKVFSQMIQAGEEANMFTYGSAVSAAANLTKKNLGKQIHARTIKTGYDSETEVCNVLLTLYAKCGCLNDARRVFVDIPQKNEISWNAMITGYSQHGYGRQAIELFEDMKRLQMMPNHITFVGVLTACSHVGLVEEGISYFKSMSEQHGLVPKQEHYACVVDVLGGQVKFAVRDHLWSLCQSNQTQCEASSELEPKDSATYVLMSNMYAVTGKWDYRDRARQLMRDRGVKKEPGRSWIEVRNSFHAFFVGDRLHPLADEIHQYLEDLNERVGAIGYVQDRSSLWNDLELGQKDPTAYIHSEKLAVAFGLLSLPNVIPLHVMKNLRMIPRKESVMFFLESHVDAFAAAIRDGQYELILRALNHVELTHVQTLILQFVFLFLLHVGGLSGLNRLDREIAHEVPSVKKEWLCSDSALGLDQN</sequence>
<evidence type="ECO:0000313" key="5">
    <source>
        <dbReference type="EMBL" id="KAK6138787.1"/>
    </source>
</evidence>
<dbReference type="EMBL" id="JABTTQ020000644">
    <property type="protein sequence ID" value="KAK6138787.1"/>
    <property type="molecule type" value="Genomic_DNA"/>
</dbReference>
<comment type="similarity">
    <text evidence="1">Belongs to the PPR family. PCMP-H subfamily.</text>
</comment>
<dbReference type="Proteomes" id="UP001318860">
    <property type="component" value="Unassembled WGS sequence"/>
</dbReference>
<dbReference type="InterPro" id="IPR046849">
    <property type="entry name" value="E2_motif"/>
</dbReference>
<feature type="repeat" description="PPR" evidence="3">
    <location>
        <begin position="232"/>
        <end position="266"/>
    </location>
</feature>
<feature type="repeat" description="PPR" evidence="3">
    <location>
        <begin position="295"/>
        <end position="329"/>
    </location>
</feature>
<dbReference type="PANTHER" id="PTHR47926:SF533">
    <property type="entry name" value="DYW DOMAIN-CONTAINING PROTEIN"/>
    <property type="match status" value="1"/>
</dbReference>
<evidence type="ECO:0000256" key="1">
    <source>
        <dbReference type="ARBA" id="ARBA00006643"/>
    </source>
</evidence>
<evidence type="ECO:0000313" key="6">
    <source>
        <dbReference type="Proteomes" id="UP001318860"/>
    </source>
</evidence>
<feature type="repeat" description="PPR" evidence="3">
    <location>
        <begin position="497"/>
        <end position="531"/>
    </location>
</feature>
<dbReference type="InterPro" id="IPR046848">
    <property type="entry name" value="E_motif"/>
</dbReference>
<dbReference type="Pfam" id="PF13041">
    <property type="entry name" value="PPR_2"/>
    <property type="match status" value="2"/>
</dbReference>
<comment type="caution">
    <text evidence="5">The sequence shown here is derived from an EMBL/GenBank/DDBJ whole genome shotgun (WGS) entry which is preliminary data.</text>
</comment>
<dbReference type="NCBIfam" id="TIGR00756">
    <property type="entry name" value="PPR"/>
    <property type="match status" value="5"/>
</dbReference>
<proteinExistence type="inferred from homology"/>